<dbReference type="Pfam" id="PF12161">
    <property type="entry name" value="HsdM_N"/>
    <property type="match status" value="1"/>
</dbReference>
<dbReference type="EMBL" id="JRNQ01000053">
    <property type="protein sequence ID" value="KGF44020.1"/>
    <property type="molecule type" value="Genomic_DNA"/>
</dbReference>
<dbReference type="CDD" id="cd02440">
    <property type="entry name" value="AdoMet_MTases"/>
    <property type="match status" value="1"/>
</dbReference>
<dbReference type="GO" id="GO:0003677">
    <property type="term" value="F:DNA binding"/>
    <property type="evidence" value="ECO:0007669"/>
    <property type="project" value="InterPro"/>
</dbReference>
<dbReference type="PRINTS" id="PR00507">
    <property type="entry name" value="N12N6MTFRASE"/>
</dbReference>
<dbReference type="RefSeq" id="WP_036867674.1">
    <property type="nucleotide sequence ID" value="NZ_JRNQ01000053.1"/>
</dbReference>
<evidence type="ECO:0000256" key="4">
    <source>
        <dbReference type="ARBA" id="ARBA00022679"/>
    </source>
</evidence>
<comment type="catalytic activity">
    <reaction evidence="7">
        <text>a 2'-deoxyadenosine in DNA + S-adenosyl-L-methionine = an N(6)-methyl-2'-deoxyadenosine in DNA + S-adenosyl-L-homocysteine + H(+)</text>
        <dbReference type="Rhea" id="RHEA:15197"/>
        <dbReference type="Rhea" id="RHEA-COMP:12418"/>
        <dbReference type="Rhea" id="RHEA-COMP:12419"/>
        <dbReference type="ChEBI" id="CHEBI:15378"/>
        <dbReference type="ChEBI" id="CHEBI:57856"/>
        <dbReference type="ChEBI" id="CHEBI:59789"/>
        <dbReference type="ChEBI" id="CHEBI:90615"/>
        <dbReference type="ChEBI" id="CHEBI:90616"/>
        <dbReference type="EC" id="2.1.1.72"/>
    </reaction>
</comment>
<dbReference type="GO" id="GO:0009307">
    <property type="term" value="P:DNA restriction-modification system"/>
    <property type="evidence" value="ECO:0007669"/>
    <property type="project" value="UniProtKB-KW"/>
</dbReference>
<feature type="domain" description="N6 adenine-specific DNA methyltransferase N-terminal" evidence="9">
    <location>
        <begin position="13"/>
        <end position="147"/>
    </location>
</feature>
<evidence type="ECO:0000313" key="11">
    <source>
        <dbReference type="Proteomes" id="UP000029525"/>
    </source>
</evidence>
<keyword evidence="6" id="KW-0680">Restriction system</keyword>
<dbReference type="PANTHER" id="PTHR42933">
    <property type="entry name" value="SLR6095 PROTEIN"/>
    <property type="match status" value="1"/>
</dbReference>
<keyword evidence="10" id="KW-0255">Endonuclease</keyword>
<dbReference type="GO" id="GO:0004519">
    <property type="term" value="F:endonuclease activity"/>
    <property type="evidence" value="ECO:0007669"/>
    <property type="project" value="UniProtKB-KW"/>
</dbReference>
<dbReference type="OrthoDB" id="9814572at2"/>
<keyword evidence="10" id="KW-0378">Hydrolase</keyword>
<evidence type="ECO:0000313" key="10">
    <source>
        <dbReference type="EMBL" id="KGF44020.1"/>
    </source>
</evidence>
<evidence type="ECO:0000256" key="3">
    <source>
        <dbReference type="ARBA" id="ARBA00022603"/>
    </source>
</evidence>
<dbReference type="GO" id="GO:0032259">
    <property type="term" value="P:methylation"/>
    <property type="evidence" value="ECO:0007669"/>
    <property type="project" value="UniProtKB-KW"/>
</dbReference>
<evidence type="ECO:0000256" key="6">
    <source>
        <dbReference type="ARBA" id="ARBA00022747"/>
    </source>
</evidence>
<dbReference type="InterPro" id="IPR003356">
    <property type="entry name" value="DNA_methylase_A-5"/>
</dbReference>
<dbReference type="EC" id="2.1.1.72" evidence="2"/>
<dbReference type="GO" id="GO:0009007">
    <property type="term" value="F:site-specific DNA-methyltransferase (adenine-specific) activity"/>
    <property type="evidence" value="ECO:0007669"/>
    <property type="project" value="UniProtKB-EC"/>
</dbReference>
<keyword evidence="10" id="KW-0540">Nuclease</keyword>
<comment type="caution">
    <text evidence="10">The sequence shown here is derived from an EMBL/GenBank/DDBJ whole genome shotgun (WGS) entry which is preliminary data.</text>
</comment>
<accession>A0A096AAQ4</accession>
<dbReference type="SUPFAM" id="SSF53335">
    <property type="entry name" value="S-adenosyl-L-methionine-dependent methyltransferases"/>
    <property type="match status" value="1"/>
</dbReference>
<dbReference type="InterPro" id="IPR029063">
    <property type="entry name" value="SAM-dependent_MTases_sf"/>
</dbReference>
<keyword evidence="3" id="KW-0489">Methyltransferase</keyword>
<dbReference type="PANTHER" id="PTHR42933:SF3">
    <property type="entry name" value="TYPE I RESTRICTION ENZYME MJAVIII METHYLASE SUBUNIT"/>
    <property type="match status" value="1"/>
</dbReference>
<protein>
    <recommendedName>
        <fullName evidence="2">site-specific DNA-methyltransferase (adenine-specific)</fullName>
        <ecNumber evidence="2">2.1.1.72</ecNumber>
    </recommendedName>
</protein>
<dbReference type="Gene3D" id="3.40.50.150">
    <property type="entry name" value="Vaccinia Virus protein VP39"/>
    <property type="match status" value="1"/>
</dbReference>
<gene>
    <name evidence="10" type="ORF">HMPREF0647_08275</name>
</gene>
<evidence type="ECO:0000259" key="8">
    <source>
        <dbReference type="Pfam" id="PF02384"/>
    </source>
</evidence>
<keyword evidence="4" id="KW-0808">Transferase</keyword>
<reference evidence="10 11" key="1">
    <citation type="submission" date="2014-07" db="EMBL/GenBank/DDBJ databases">
        <authorList>
            <person name="McCorrison J."/>
            <person name="Sanka R."/>
            <person name="Torralba M."/>
            <person name="Gillis M."/>
            <person name="Haft D.H."/>
            <person name="Methe B."/>
            <person name="Sutton G."/>
            <person name="Nelson K.E."/>
        </authorList>
    </citation>
    <scope>NUCLEOTIDE SEQUENCE [LARGE SCALE GENOMIC DNA]</scope>
    <source>
        <strain evidence="10 11">DNF00320</strain>
    </source>
</reference>
<evidence type="ECO:0000259" key="9">
    <source>
        <dbReference type="Pfam" id="PF12161"/>
    </source>
</evidence>
<proteinExistence type="inferred from homology"/>
<dbReference type="AlphaFoldDB" id="A0A096AAQ4"/>
<dbReference type="Proteomes" id="UP000029525">
    <property type="component" value="Unassembled WGS sequence"/>
</dbReference>
<dbReference type="Pfam" id="PF02384">
    <property type="entry name" value="N6_Mtase"/>
    <property type="match status" value="1"/>
</dbReference>
<feature type="domain" description="DNA methylase adenine-specific" evidence="8">
    <location>
        <begin position="159"/>
        <end position="480"/>
    </location>
</feature>
<organism evidence="10 11">
    <name type="scientific">Prevotella bivia DNF00320</name>
    <dbReference type="NCBI Taxonomy" id="1401068"/>
    <lineage>
        <taxon>Bacteria</taxon>
        <taxon>Pseudomonadati</taxon>
        <taxon>Bacteroidota</taxon>
        <taxon>Bacteroidia</taxon>
        <taxon>Bacteroidales</taxon>
        <taxon>Prevotellaceae</taxon>
        <taxon>Prevotella</taxon>
    </lineage>
</organism>
<evidence type="ECO:0000256" key="5">
    <source>
        <dbReference type="ARBA" id="ARBA00022691"/>
    </source>
</evidence>
<sequence length="581" mass="67223">MAQYSNIHRPNVSFVWNITDTVLRDTFKKSEIGDVILPFVVLRRMDCILEPYNEKVRQQYEQFRDKISLEKLDPLLRKTAGGLKFYNTSNFTLLTLLDDAQNISVNFTNYMAGFNDEVQKIFECFQFDKAVARLERNGLLYKMISAITDLNFSLQVIDNHDMGYFFEELIRIANDQSNEQAGEHFTPRDVIRLMSAILFTPDADELRQPGVIRTIYDPACGTGGMVNVGKRYIMEEICGDSDVKPSIETYGQELNEQSYAIAKSEALVSGENADNIRLGNSFTEDRFANKRFNYIMANPPYGVTWKKDQDFIIEESQDPDGRFYAGTPRTSDGQLLFVQHMLSKMKTDGSRVGVVTNGSPLFSGGAGSGESNIRKWMIENDWLECIIALPKELFYNTGIATYLWFFTNKKPEQRRGKVQLINAVDFCKTCSKSLGNKRYDILEEHVQQILAIYLDFKEGEYCKIFDNDDFGQYELTIEQPLRDDNGELVLKRGKKQADSTKRDTEKISLHIDWKRYFQEEVLPHIDPESWVEVSKTRKLYEINFTKYFYKFITLELSDDIAKRIKDRETKLATMIHSIFED</sequence>
<dbReference type="InterPro" id="IPR022749">
    <property type="entry name" value="D12N6_MeTrfase_N"/>
</dbReference>
<name>A0A096AAQ4_9BACT</name>
<dbReference type="InterPro" id="IPR051537">
    <property type="entry name" value="DNA_Adenine_Mtase"/>
</dbReference>
<comment type="similarity">
    <text evidence="1">Belongs to the N(4)/N(6)-methyltransferase family.</text>
</comment>
<evidence type="ECO:0000256" key="7">
    <source>
        <dbReference type="ARBA" id="ARBA00047942"/>
    </source>
</evidence>
<evidence type="ECO:0000256" key="1">
    <source>
        <dbReference type="ARBA" id="ARBA00006594"/>
    </source>
</evidence>
<dbReference type="GO" id="GO:0008170">
    <property type="term" value="F:N-methyltransferase activity"/>
    <property type="evidence" value="ECO:0007669"/>
    <property type="project" value="InterPro"/>
</dbReference>
<evidence type="ECO:0000256" key="2">
    <source>
        <dbReference type="ARBA" id="ARBA00011900"/>
    </source>
</evidence>
<keyword evidence="5" id="KW-0949">S-adenosyl-L-methionine</keyword>